<feature type="transmembrane region" description="Helical" evidence="1">
    <location>
        <begin position="7"/>
        <end position="30"/>
    </location>
</feature>
<gene>
    <name evidence="2" type="ORF">CCE28_13320</name>
</gene>
<feature type="transmembrane region" description="Helical" evidence="1">
    <location>
        <begin position="36"/>
        <end position="67"/>
    </location>
</feature>
<dbReference type="OrthoDB" id="9787348at2"/>
<evidence type="ECO:0000256" key="1">
    <source>
        <dbReference type="SAM" id="Phobius"/>
    </source>
</evidence>
<accession>A0A267MHC0</accession>
<dbReference type="EMBL" id="NIBG01000011">
    <property type="protein sequence ID" value="PAB58867.1"/>
    <property type="molecule type" value="Genomic_DNA"/>
</dbReference>
<sequence>MKNNNLLFIRILFLIMVIVVGVGALALYLINSSNLVLYKIILSIILIISFLVTSFILITSIILINLVKKKSISNFQKSYLIKTIRYIYVPVLYLANILNIDKNKIRGVFAQINNRIVLSTEMKIDPEHILVLLPHCIQKSSCPHRVTTNIENCKKCGQCNIDGIVRLKEKYNINVVVSTGGTLARKIIKETHPKAIIAVACERDLSAGILDVRKIPVIGVLNERPEGPCINTRVSIDKIEDSINYLLGKE</sequence>
<protein>
    <recommendedName>
        <fullName evidence="4">DUF116 domain-containing protein</fullName>
    </recommendedName>
</protein>
<dbReference type="RefSeq" id="WP_095134221.1">
    <property type="nucleotide sequence ID" value="NZ_NIBG01000011.1"/>
</dbReference>
<reference evidence="2 3" key="1">
    <citation type="submission" date="2017-06" db="EMBL/GenBank/DDBJ databases">
        <title>Draft genome sequence of anaerobic fermentative bacterium Anaeromicrobium sediminis DY2726D isolated from West Pacific Ocean sediments.</title>
        <authorList>
            <person name="Zeng X."/>
        </authorList>
    </citation>
    <scope>NUCLEOTIDE SEQUENCE [LARGE SCALE GENOMIC DNA]</scope>
    <source>
        <strain evidence="2 3">DY2726D</strain>
    </source>
</reference>
<evidence type="ECO:0008006" key="4">
    <source>
        <dbReference type="Google" id="ProtNLM"/>
    </source>
</evidence>
<keyword evidence="1" id="KW-0472">Membrane</keyword>
<dbReference type="InterPro" id="IPR002829">
    <property type="entry name" value="DUF116"/>
</dbReference>
<feature type="transmembrane region" description="Helical" evidence="1">
    <location>
        <begin position="79"/>
        <end position="98"/>
    </location>
</feature>
<keyword evidence="3" id="KW-1185">Reference proteome</keyword>
<proteinExistence type="predicted"/>
<evidence type="ECO:0000313" key="3">
    <source>
        <dbReference type="Proteomes" id="UP000216024"/>
    </source>
</evidence>
<dbReference type="PANTHER" id="PTHR43801:SF1">
    <property type="entry name" value="POLYPRENYL SYNTHETASE"/>
    <property type="match status" value="1"/>
</dbReference>
<dbReference type="Proteomes" id="UP000216024">
    <property type="component" value="Unassembled WGS sequence"/>
</dbReference>
<keyword evidence="1" id="KW-0812">Transmembrane</keyword>
<dbReference type="PANTHER" id="PTHR43801">
    <property type="entry name" value="NUCLEOTIDE-BINDING PROTEIN-RELATED"/>
    <property type="match status" value="1"/>
</dbReference>
<evidence type="ECO:0000313" key="2">
    <source>
        <dbReference type="EMBL" id="PAB58867.1"/>
    </source>
</evidence>
<name>A0A267MHC0_9FIRM</name>
<dbReference type="Pfam" id="PF01976">
    <property type="entry name" value="DUF116"/>
    <property type="match status" value="1"/>
</dbReference>
<organism evidence="2 3">
    <name type="scientific">Anaeromicrobium sediminis</name>
    <dbReference type="NCBI Taxonomy" id="1478221"/>
    <lineage>
        <taxon>Bacteria</taxon>
        <taxon>Bacillati</taxon>
        <taxon>Bacillota</taxon>
        <taxon>Clostridia</taxon>
        <taxon>Peptostreptococcales</taxon>
        <taxon>Thermotaleaceae</taxon>
        <taxon>Anaeromicrobium</taxon>
    </lineage>
</organism>
<comment type="caution">
    <text evidence="2">The sequence shown here is derived from an EMBL/GenBank/DDBJ whole genome shotgun (WGS) entry which is preliminary data.</text>
</comment>
<keyword evidence="1" id="KW-1133">Transmembrane helix</keyword>
<dbReference type="AlphaFoldDB" id="A0A267MHC0"/>
<dbReference type="PIRSF" id="PIRSF006594">
    <property type="entry name" value="UCP006594"/>
    <property type="match status" value="1"/>
</dbReference>